<evidence type="ECO:0000313" key="3">
    <source>
        <dbReference type="Proteomes" id="UP001359559"/>
    </source>
</evidence>
<dbReference type="SUPFAM" id="SSF81383">
    <property type="entry name" value="F-box domain"/>
    <property type="match status" value="1"/>
</dbReference>
<comment type="caution">
    <text evidence="2">The sequence shown here is derived from an EMBL/GenBank/DDBJ whole genome shotgun (WGS) entry which is preliminary data.</text>
</comment>
<dbReference type="InterPro" id="IPR050796">
    <property type="entry name" value="SCF_F-box_component"/>
</dbReference>
<keyword evidence="3" id="KW-1185">Reference proteome</keyword>
<dbReference type="PANTHER" id="PTHR31672">
    <property type="entry name" value="BNACNNG10540D PROTEIN"/>
    <property type="match status" value="1"/>
</dbReference>
<accession>A0AAN9PDB3</accession>
<dbReference type="InterPro" id="IPR001810">
    <property type="entry name" value="F-box_dom"/>
</dbReference>
<protein>
    <recommendedName>
        <fullName evidence="1">F-box domain-containing protein</fullName>
    </recommendedName>
</protein>
<dbReference type="PROSITE" id="PS50181">
    <property type="entry name" value="FBOX"/>
    <property type="match status" value="1"/>
</dbReference>
<dbReference type="Pfam" id="PF00646">
    <property type="entry name" value="F-box"/>
    <property type="match status" value="1"/>
</dbReference>
<dbReference type="Gene3D" id="1.20.1280.50">
    <property type="match status" value="1"/>
</dbReference>
<organism evidence="2 3">
    <name type="scientific">Clitoria ternatea</name>
    <name type="common">Butterfly pea</name>
    <dbReference type="NCBI Taxonomy" id="43366"/>
    <lineage>
        <taxon>Eukaryota</taxon>
        <taxon>Viridiplantae</taxon>
        <taxon>Streptophyta</taxon>
        <taxon>Embryophyta</taxon>
        <taxon>Tracheophyta</taxon>
        <taxon>Spermatophyta</taxon>
        <taxon>Magnoliopsida</taxon>
        <taxon>eudicotyledons</taxon>
        <taxon>Gunneridae</taxon>
        <taxon>Pentapetalae</taxon>
        <taxon>rosids</taxon>
        <taxon>fabids</taxon>
        <taxon>Fabales</taxon>
        <taxon>Fabaceae</taxon>
        <taxon>Papilionoideae</taxon>
        <taxon>50 kb inversion clade</taxon>
        <taxon>NPAAA clade</taxon>
        <taxon>indigoferoid/millettioid clade</taxon>
        <taxon>Phaseoleae</taxon>
        <taxon>Clitoria</taxon>
    </lineage>
</organism>
<reference evidence="2 3" key="1">
    <citation type="submission" date="2024-01" db="EMBL/GenBank/DDBJ databases">
        <title>The genomes of 5 underutilized Papilionoideae crops provide insights into root nodulation and disease resistance.</title>
        <authorList>
            <person name="Yuan L."/>
        </authorList>
    </citation>
    <scope>NUCLEOTIDE SEQUENCE [LARGE SCALE GENOMIC DNA]</scope>
    <source>
        <strain evidence="2">LY-2023</strain>
        <tissue evidence="2">Leaf</tissue>
    </source>
</reference>
<dbReference type="PANTHER" id="PTHR31672:SF13">
    <property type="entry name" value="F-BOX PROTEIN CPR30-LIKE"/>
    <property type="match status" value="1"/>
</dbReference>
<feature type="domain" description="F-box" evidence="1">
    <location>
        <begin position="4"/>
        <end position="51"/>
    </location>
</feature>
<evidence type="ECO:0000259" key="1">
    <source>
        <dbReference type="PROSITE" id="PS50181"/>
    </source>
</evidence>
<evidence type="ECO:0000313" key="2">
    <source>
        <dbReference type="EMBL" id="KAK7293164.1"/>
    </source>
</evidence>
<name>A0AAN9PDB3_CLITE</name>
<dbReference type="Proteomes" id="UP001359559">
    <property type="component" value="Unassembled WGS sequence"/>
</dbReference>
<proteinExistence type="predicted"/>
<dbReference type="SMART" id="SM00256">
    <property type="entry name" value="FBOX"/>
    <property type="match status" value="1"/>
</dbReference>
<dbReference type="AlphaFoldDB" id="A0AAN9PDB3"/>
<sequence length="176" mass="20639">MSLPRNPPTLPQQLIIEILSWVPVKDLMRFRCVSKSWKSLIFDPTLVKLHLERSSKNTHIILTLEDVSYRFEDYEDLNHCAIPYSVNHLFEKPTSTIDEDGVYRLKSKNVVESCNGLEMKWSSNQYPVIYLPLEAEPSMVVFYNFMFRPDTVRIEFNILDVQEVSKEMNALFNFAN</sequence>
<dbReference type="CDD" id="cd22157">
    <property type="entry name" value="F-box_AtFBW1-like"/>
    <property type="match status" value="1"/>
</dbReference>
<dbReference type="InterPro" id="IPR036047">
    <property type="entry name" value="F-box-like_dom_sf"/>
</dbReference>
<dbReference type="EMBL" id="JAYKXN010000004">
    <property type="protein sequence ID" value="KAK7293164.1"/>
    <property type="molecule type" value="Genomic_DNA"/>
</dbReference>
<gene>
    <name evidence="2" type="ORF">RJT34_16025</name>
</gene>